<comment type="catalytic activity">
    <reaction evidence="1">
        <text>ATP + protein L-histidine = ADP + protein N-phospho-L-histidine.</text>
        <dbReference type="EC" id="2.7.13.3"/>
    </reaction>
</comment>
<keyword evidence="9" id="KW-1133">Transmembrane helix</keyword>
<evidence type="ECO:0000256" key="8">
    <source>
        <dbReference type="ARBA" id="ARBA00023012"/>
    </source>
</evidence>
<dbReference type="PROSITE" id="PS50109">
    <property type="entry name" value="HIS_KIN"/>
    <property type="match status" value="1"/>
</dbReference>
<dbReference type="Pfam" id="PF02518">
    <property type="entry name" value="HATPase_c"/>
    <property type="match status" value="1"/>
</dbReference>
<proteinExistence type="predicted"/>
<dbReference type="Pfam" id="PF11845">
    <property type="entry name" value="Tll0287-like"/>
    <property type="match status" value="1"/>
</dbReference>
<dbReference type="Gene3D" id="1.10.287.130">
    <property type="match status" value="1"/>
</dbReference>
<feature type="domain" description="Histidine kinase" evidence="10">
    <location>
        <begin position="592"/>
        <end position="801"/>
    </location>
</feature>
<accession>A0ABM8AVC9</accession>
<evidence type="ECO:0000256" key="7">
    <source>
        <dbReference type="ARBA" id="ARBA00022840"/>
    </source>
</evidence>
<dbReference type="PANTHER" id="PTHR43065">
    <property type="entry name" value="SENSOR HISTIDINE KINASE"/>
    <property type="match status" value="1"/>
</dbReference>
<evidence type="ECO:0000259" key="10">
    <source>
        <dbReference type="PROSITE" id="PS50109"/>
    </source>
</evidence>
<dbReference type="Proteomes" id="UP001061361">
    <property type="component" value="Chromosome"/>
</dbReference>
<protein>
    <recommendedName>
        <fullName evidence="2">histidine kinase</fullName>
        <ecNumber evidence="2">2.7.13.3</ecNumber>
    </recommendedName>
</protein>
<evidence type="ECO:0000256" key="5">
    <source>
        <dbReference type="ARBA" id="ARBA00022741"/>
    </source>
</evidence>
<evidence type="ECO:0000256" key="2">
    <source>
        <dbReference type="ARBA" id="ARBA00012438"/>
    </source>
</evidence>
<dbReference type="InterPro" id="IPR005467">
    <property type="entry name" value="His_kinase_dom"/>
</dbReference>
<keyword evidence="8" id="KW-0902">Two-component regulatory system</keyword>
<dbReference type="SMART" id="SM00388">
    <property type="entry name" value="HisKA"/>
    <property type="match status" value="1"/>
</dbReference>
<dbReference type="Gene3D" id="3.30.450.20">
    <property type="entry name" value="PAS domain"/>
    <property type="match status" value="1"/>
</dbReference>
<dbReference type="Pfam" id="PF00512">
    <property type="entry name" value="HisKA"/>
    <property type="match status" value="1"/>
</dbReference>
<keyword evidence="7" id="KW-0067">ATP-binding</keyword>
<dbReference type="EC" id="2.7.13.3" evidence="2"/>
<dbReference type="GO" id="GO:0016301">
    <property type="term" value="F:kinase activity"/>
    <property type="evidence" value="ECO:0007669"/>
    <property type="project" value="UniProtKB-KW"/>
</dbReference>
<evidence type="ECO:0000256" key="9">
    <source>
        <dbReference type="SAM" id="Phobius"/>
    </source>
</evidence>
<dbReference type="EMBL" id="AP026708">
    <property type="protein sequence ID" value="BDQ35490.1"/>
    <property type="molecule type" value="Genomic_DNA"/>
</dbReference>
<dbReference type="SUPFAM" id="SSF55874">
    <property type="entry name" value="ATPase domain of HSP90 chaperone/DNA topoisomerase II/histidine kinase"/>
    <property type="match status" value="1"/>
</dbReference>
<keyword evidence="6 11" id="KW-0418">Kinase</keyword>
<feature type="transmembrane region" description="Helical" evidence="9">
    <location>
        <begin position="13"/>
        <end position="36"/>
    </location>
</feature>
<dbReference type="InterPro" id="IPR004358">
    <property type="entry name" value="Sig_transdc_His_kin-like_C"/>
</dbReference>
<dbReference type="InterPro" id="IPR021796">
    <property type="entry name" value="Tll0287-like_dom"/>
</dbReference>
<dbReference type="SMART" id="SM00387">
    <property type="entry name" value="HATPase_c"/>
    <property type="match status" value="1"/>
</dbReference>
<keyword evidence="12" id="KW-1185">Reference proteome</keyword>
<dbReference type="InterPro" id="IPR036890">
    <property type="entry name" value="HATPase_C_sf"/>
</dbReference>
<evidence type="ECO:0000256" key="6">
    <source>
        <dbReference type="ARBA" id="ARBA00022777"/>
    </source>
</evidence>
<keyword evidence="9" id="KW-0812">Transmembrane</keyword>
<evidence type="ECO:0000256" key="3">
    <source>
        <dbReference type="ARBA" id="ARBA00022553"/>
    </source>
</evidence>
<keyword evidence="3" id="KW-0597">Phosphoprotein</keyword>
<dbReference type="PANTHER" id="PTHR43065:SF10">
    <property type="entry name" value="PEROXIDE STRESS-ACTIVATED HISTIDINE KINASE MAK3"/>
    <property type="match status" value="1"/>
</dbReference>
<dbReference type="SUPFAM" id="SSF47384">
    <property type="entry name" value="Homodimeric domain of signal transducing histidine kinase"/>
    <property type="match status" value="1"/>
</dbReference>
<feature type="transmembrane region" description="Helical" evidence="9">
    <location>
        <begin position="220"/>
        <end position="238"/>
    </location>
</feature>
<dbReference type="Gene3D" id="3.30.565.10">
    <property type="entry name" value="Histidine kinase-like ATPase, C-terminal domain"/>
    <property type="match status" value="1"/>
</dbReference>
<reference evidence="11" key="1">
    <citation type="submission" date="2022-08" db="EMBL/GenBank/DDBJ databases">
        <title>Genome Sequence of the sulphate-reducing bacterium, Pseudodesulfovibrio portus JCM14722.</title>
        <authorList>
            <person name="Kondo R."/>
            <person name="Kataoka T."/>
        </authorList>
    </citation>
    <scope>NUCLEOTIDE SEQUENCE</scope>
    <source>
        <strain evidence="11">JCM 14722</strain>
    </source>
</reference>
<dbReference type="RefSeq" id="WP_264982387.1">
    <property type="nucleotide sequence ID" value="NZ_AP026708.1"/>
</dbReference>
<keyword evidence="5" id="KW-0547">Nucleotide-binding</keyword>
<dbReference type="CDD" id="cd00082">
    <property type="entry name" value="HisKA"/>
    <property type="match status" value="1"/>
</dbReference>
<evidence type="ECO:0000256" key="4">
    <source>
        <dbReference type="ARBA" id="ARBA00022679"/>
    </source>
</evidence>
<sequence length="809" mass="89756">MANLGPKKLQAKFLVGLGTIVLLLGVFFASSLYFHLSSLLDTQVREKADLMFAQVSSVQSYVREVLRPKMFASLPDDEFIIEAMSSSYMSRAIMDRLDLPQSEYHYRRVAENARNPLYEINPEEKDLLALFRANPGMMYWEGYRQVKGSDYFVKARPVIFKQSCLTCHGDPVDSPPVLIERYGVDHGFGHERDALDGLVVVGIPVEQAVARIREATMGYAALYGAGMLIFFALVQAFFNRLIMTNLRRLTAKFRNLFDEEPELRVLEKLNQEDEIEEVVQGLEELGDHLHSVHSQLRQHSENLEEMVVVRTSELQQEADERRSDVSLFVQLLDGLNRSHNRREMWKYSLPLLVKRFNARSAGFICMFASRGYYTYPEGLPRPELPENWKEILVDSRSFYEDNRAFIPVGASDEFTEGILYLEWEPETRIKVKDQDILRALGQQLGIAMENLSALNNLLRQKDMLQGIVEGIGDPLLLMDAGGNVVLANEAARRLAKSLDGSMTDEGCAALFKSGGSFEEFPVRAAQKSGMLMSHTVDVGDRHFVISIFPIAGGESGEGQGVVYVRDVTQERHMLETMQQSEKLATVGQLAAGLAHEMNNPLGVIKCYAELLKTSVPGQEIRPDAEIILKHATQAQNVLQDLLNFARPKRAVQARLDVGGVVADAMSVFRVQADKKGVTLLLTVGDGLPDVMANEQYVEQIIANLLKNALDAVVSETGRIEVGAELDAKAGMVVLRVADNGPGVPEEHLKSLFDPFFSTKEVGEGTGLGLAVVYGLVQEMGGAIRVGNHGGAVFEIRLPVDETQSGGGEE</sequence>
<gene>
    <name evidence="11" type="ORF">JCM14722_30320</name>
</gene>
<dbReference type="InterPro" id="IPR003594">
    <property type="entry name" value="HATPase_dom"/>
</dbReference>
<evidence type="ECO:0000313" key="11">
    <source>
        <dbReference type="EMBL" id="BDQ35490.1"/>
    </source>
</evidence>
<dbReference type="PRINTS" id="PR00344">
    <property type="entry name" value="BCTRLSENSOR"/>
</dbReference>
<dbReference type="InterPro" id="IPR036097">
    <property type="entry name" value="HisK_dim/P_sf"/>
</dbReference>
<keyword evidence="4" id="KW-0808">Transferase</keyword>
<keyword evidence="9" id="KW-0472">Membrane</keyword>
<evidence type="ECO:0000313" key="12">
    <source>
        <dbReference type="Proteomes" id="UP001061361"/>
    </source>
</evidence>
<evidence type="ECO:0000256" key="1">
    <source>
        <dbReference type="ARBA" id="ARBA00000085"/>
    </source>
</evidence>
<organism evidence="11 12">
    <name type="scientific">Pseudodesulfovibrio portus</name>
    <dbReference type="NCBI Taxonomy" id="231439"/>
    <lineage>
        <taxon>Bacteria</taxon>
        <taxon>Pseudomonadati</taxon>
        <taxon>Thermodesulfobacteriota</taxon>
        <taxon>Desulfovibrionia</taxon>
        <taxon>Desulfovibrionales</taxon>
        <taxon>Desulfovibrionaceae</taxon>
    </lineage>
</organism>
<name>A0ABM8AVC9_9BACT</name>
<dbReference type="InterPro" id="IPR003661">
    <property type="entry name" value="HisK_dim/P_dom"/>
</dbReference>